<dbReference type="VEuPathDB" id="FungiDB:ASPWEDRAFT_179794"/>
<dbReference type="AlphaFoldDB" id="A0A1L9RTB9"/>
<feature type="compositionally biased region" description="Polar residues" evidence="1">
    <location>
        <begin position="1"/>
        <end position="11"/>
    </location>
</feature>
<organism evidence="2 3">
    <name type="scientific">Aspergillus wentii DTO 134E9</name>
    <dbReference type="NCBI Taxonomy" id="1073089"/>
    <lineage>
        <taxon>Eukaryota</taxon>
        <taxon>Fungi</taxon>
        <taxon>Dikarya</taxon>
        <taxon>Ascomycota</taxon>
        <taxon>Pezizomycotina</taxon>
        <taxon>Eurotiomycetes</taxon>
        <taxon>Eurotiomycetidae</taxon>
        <taxon>Eurotiales</taxon>
        <taxon>Aspergillaceae</taxon>
        <taxon>Aspergillus</taxon>
        <taxon>Aspergillus subgen. Cremei</taxon>
    </lineage>
</organism>
<feature type="compositionally biased region" description="Basic and acidic residues" evidence="1">
    <location>
        <begin position="28"/>
        <end position="37"/>
    </location>
</feature>
<sequence length="73" mass="8131">MPTDPSNPASSHSEKGNRHSFSSQGSNESHHSEDKSQKASIFDFLSKGPQISNNMPPKVPREELEARKKQLNK</sequence>
<dbReference type="Proteomes" id="UP000184383">
    <property type="component" value="Unassembled WGS sequence"/>
</dbReference>
<dbReference type="EMBL" id="KV878210">
    <property type="protein sequence ID" value="OJJ38206.1"/>
    <property type="molecule type" value="Genomic_DNA"/>
</dbReference>
<reference evidence="3" key="1">
    <citation type="journal article" date="2017" name="Genome Biol.">
        <title>Comparative genomics reveals high biological diversity and specific adaptations in the industrially and medically important fungal genus Aspergillus.</title>
        <authorList>
            <person name="de Vries R.P."/>
            <person name="Riley R."/>
            <person name="Wiebenga A."/>
            <person name="Aguilar-Osorio G."/>
            <person name="Amillis S."/>
            <person name="Uchima C.A."/>
            <person name="Anderluh G."/>
            <person name="Asadollahi M."/>
            <person name="Askin M."/>
            <person name="Barry K."/>
            <person name="Battaglia E."/>
            <person name="Bayram O."/>
            <person name="Benocci T."/>
            <person name="Braus-Stromeyer S.A."/>
            <person name="Caldana C."/>
            <person name="Canovas D."/>
            <person name="Cerqueira G.C."/>
            <person name="Chen F."/>
            <person name="Chen W."/>
            <person name="Choi C."/>
            <person name="Clum A."/>
            <person name="Dos Santos R.A."/>
            <person name="Damasio A.R."/>
            <person name="Diallinas G."/>
            <person name="Emri T."/>
            <person name="Fekete E."/>
            <person name="Flipphi M."/>
            <person name="Freyberg S."/>
            <person name="Gallo A."/>
            <person name="Gournas C."/>
            <person name="Habgood R."/>
            <person name="Hainaut M."/>
            <person name="Harispe M.L."/>
            <person name="Henrissat B."/>
            <person name="Hilden K.S."/>
            <person name="Hope R."/>
            <person name="Hossain A."/>
            <person name="Karabika E."/>
            <person name="Karaffa L."/>
            <person name="Karanyi Z."/>
            <person name="Krasevec N."/>
            <person name="Kuo A."/>
            <person name="Kusch H."/>
            <person name="LaButti K."/>
            <person name="Lagendijk E.L."/>
            <person name="Lapidus A."/>
            <person name="Levasseur A."/>
            <person name="Lindquist E."/>
            <person name="Lipzen A."/>
            <person name="Logrieco A.F."/>
            <person name="MacCabe A."/>
            <person name="Maekelae M.R."/>
            <person name="Malavazi I."/>
            <person name="Melin P."/>
            <person name="Meyer V."/>
            <person name="Mielnichuk N."/>
            <person name="Miskei M."/>
            <person name="Molnar A.P."/>
            <person name="Mule G."/>
            <person name="Ngan C.Y."/>
            <person name="Orejas M."/>
            <person name="Orosz E."/>
            <person name="Ouedraogo J.P."/>
            <person name="Overkamp K.M."/>
            <person name="Park H.-S."/>
            <person name="Perrone G."/>
            <person name="Piumi F."/>
            <person name="Punt P.J."/>
            <person name="Ram A.F."/>
            <person name="Ramon A."/>
            <person name="Rauscher S."/>
            <person name="Record E."/>
            <person name="Riano-Pachon D.M."/>
            <person name="Robert V."/>
            <person name="Roehrig J."/>
            <person name="Ruller R."/>
            <person name="Salamov A."/>
            <person name="Salih N.S."/>
            <person name="Samson R.A."/>
            <person name="Sandor E."/>
            <person name="Sanguinetti M."/>
            <person name="Schuetze T."/>
            <person name="Sepcic K."/>
            <person name="Shelest E."/>
            <person name="Sherlock G."/>
            <person name="Sophianopoulou V."/>
            <person name="Squina F.M."/>
            <person name="Sun H."/>
            <person name="Susca A."/>
            <person name="Todd R.B."/>
            <person name="Tsang A."/>
            <person name="Unkles S.E."/>
            <person name="van de Wiele N."/>
            <person name="van Rossen-Uffink D."/>
            <person name="Oliveira J.V."/>
            <person name="Vesth T.C."/>
            <person name="Visser J."/>
            <person name="Yu J.-H."/>
            <person name="Zhou M."/>
            <person name="Andersen M.R."/>
            <person name="Archer D.B."/>
            <person name="Baker S.E."/>
            <person name="Benoit I."/>
            <person name="Brakhage A.A."/>
            <person name="Braus G.H."/>
            <person name="Fischer R."/>
            <person name="Frisvad J.C."/>
            <person name="Goldman G.H."/>
            <person name="Houbraken J."/>
            <person name="Oakley B."/>
            <person name="Pocsi I."/>
            <person name="Scazzocchio C."/>
            <person name="Seiboth B."/>
            <person name="vanKuyk P.A."/>
            <person name="Wortman J."/>
            <person name="Dyer P.S."/>
            <person name="Grigoriev I.V."/>
        </authorList>
    </citation>
    <scope>NUCLEOTIDE SEQUENCE [LARGE SCALE GENOMIC DNA]</scope>
    <source>
        <strain evidence="3">DTO 134E9</strain>
    </source>
</reference>
<dbReference type="GeneID" id="63747656"/>
<evidence type="ECO:0000313" key="3">
    <source>
        <dbReference type="Proteomes" id="UP000184383"/>
    </source>
</evidence>
<feature type="compositionally biased region" description="Basic and acidic residues" evidence="1">
    <location>
        <begin position="59"/>
        <end position="73"/>
    </location>
</feature>
<keyword evidence="3" id="KW-1185">Reference proteome</keyword>
<evidence type="ECO:0000313" key="2">
    <source>
        <dbReference type="EMBL" id="OJJ38206.1"/>
    </source>
</evidence>
<feature type="region of interest" description="Disordered" evidence="1">
    <location>
        <begin position="1"/>
        <end position="73"/>
    </location>
</feature>
<dbReference type="RefSeq" id="XP_040691882.1">
    <property type="nucleotide sequence ID" value="XM_040831808.1"/>
</dbReference>
<accession>A0A1L9RTB9</accession>
<protein>
    <submittedName>
        <fullName evidence="2">Uncharacterized protein</fullName>
    </submittedName>
</protein>
<dbReference type="OrthoDB" id="2532734at2759"/>
<gene>
    <name evidence="2" type="ORF">ASPWEDRAFT_179794</name>
</gene>
<name>A0A1L9RTB9_ASPWE</name>
<evidence type="ECO:0000256" key="1">
    <source>
        <dbReference type="SAM" id="MobiDB-lite"/>
    </source>
</evidence>
<proteinExistence type="predicted"/>